<proteinExistence type="predicted"/>
<dbReference type="InterPro" id="IPR013976">
    <property type="entry name" value="HDOD"/>
</dbReference>
<dbReference type="SUPFAM" id="SSF109604">
    <property type="entry name" value="HD-domain/PDEase-like"/>
    <property type="match status" value="1"/>
</dbReference>
<reference evidence="3 4" key="1">
    <citation type="submission" date="2017-08" db="EMBL/GenBank/DDBJ databases">
        <title>Infants hospitalized years apart are colonized by the same room-sourced microbial strains.</title>
        <authorList>
            <person name="Brooks B."/>
            <person name="Olm M.R."/>
            <person name="Firek B.A."/>
            <person name="Baker R."/>
            <person name="Thomas B.C."/>
            <person name="Morowitz M.J."/>
            <person name="Banfield J.F."/>
        </authorList>
    </citation>
    <scope>NUCLEOTIDE SEQUENCE [LARGE SCALE GENOMIC DNA]</scope>
    <source>
        <strain evidence="3">S2_005_003_R2_41</strain>
    </source>
</reference>
<protein>
    <submittedName>
        <fullName evidence="3">Signal transduction protein</fullName>
    </submittedName>
</protein>
<gene>
    <name evidence="3" type="ORF">DI563_03565</name>
</gene>
<dbReference type="AlphaFoldDB" id="A0A2W5QG73"/>
<comment type="caution">
    <text evidence="3">The sequence shown here is derived from an EMBL/GenBank/DDBJ whole genome shotgun (WGS) entry which is preliminary data.</text>
</comment>
<dbReference type="PROSITE" id="PS51833">
    <property type="entry name" value="HDOD"/>
    <property type="match status" value="1"/>
</dbReference>
<accession>A0A2W5QG73</accession>
<feature type="domain" description="HDOD" evidence="2">
    <location>
        <begin position="229"/>
        <end position="423"/>
    </location>
</feature>
<organism evidence="3 4">
    <name type="scientific">Variovorax paradoxus</name>
    <dbReference type="NCBI Taxonomy" id="34073"/>
    <lineage>
        <taxon>Bacteria</taxon>
        <taxon>Pseudomonadati</taxon>
        <taxon>Pseudomonadota</taxon>
        <taxon>Betaproteobacteria</taxon>
        <taxon>Burkholderiales</taxon>
        <taxon>Comamonadaceae</taxon>
        <taxon>Variovorax</taxon>
    </lineage>
</organism>
<dbReference type="PANTHER" id="PTHR33525">
    <property type="match status" value="1"/>
</dbReference>
<dbReference type="Pfam" id="PF08668">
    <property type="entry name" value="HDOD"/>
    <property type="match status" value="1"/>
</dbReference>
<dbReference type="InterPro" id="IPR052340">
    <property type="entry name" value="RNase_Y/CdgJ"/>
</dbReference>
<sequence>MAPRTEADTARQEHVSESDRSVTVDGPADPEDFLTCALLLDPRKCIKGCKLSWSPRPRDDAPIASHRLRALLSCAAAHLHPPRLGWRLGRLFLLFDMSPEGLWLEELHALPPANVVLCMGRDDLMDARSRPMLLMLHRRGIGFMLRGSAELPDDPELCGILSHVDVGNGHPDSVAGLLRGAALVLPTARPVATDILSAQELDACAARQLDVLIENAVDLPTAHAARSVLLPETMVIVRTMQLIRRNDDLRSIEATLMQDGGLSERLLRHINSPGVGVGVPIRSLRQALAIFGYAPLFRWMSVLLAASNQAAADFMVKKAIVRGRFVELMGQGIAPSHEADHLFLAGVFSLMDRLLGVSVGDVLDHVELPEPVRIAVLSRGGLHGRLVALAESCEAAGRGAAALSDSVSMSANKVNAAHLAALAWAQDVAFV</sequence>
<dbReference type="Proteomes" id="UP000249135">
    <property type="component" value="Unassembled WGS sequence"/>
</dbReference>
<name>A0A2W5QG73_VARPD</name>
<evidence type="ECO:0000313" key="4">
    <source>
        <dbReference type="Proteomes" id="UP000249135"/>
    </source>
</evidence>
<evidence type="ECO:0000259" key="2">
    <source>
        <dbReference type="PROSITE" id="PS51833"/>
    </source>
</evidence>
<feature type="compositionally biased region" description="Basic and acidic residues" evidence="1">
    <location>
        <begin position="1"/>
        <end position="22"/>
    </location>
</feature>
<dbReference type="PANTHER" id="PTHR33525:SF4">
    <property type="entry name" value="CYCLIC DI-GMP PHOSPHODIESTERASE CDGJ"/>
    <property type="match status" value="1"/>
</dbReference>
<feature type="region of interest" description="Disordered" evidence="1">
    <location>
        <begin position="1"/>
        <end position="26"/>
    </location>
</feature>
<dbReference type="EMBL" id="QFPP01000017">
    <property type="protein sequence ID" value="PZQ77501.1"/>
    <property type="molecule type" value="Genomic_DNA"/>
</dbReference>
<evidence type="ECO:0000256" key="1">
    <source>
        <dbReference type="SAM" id="MobiDB-lite"/>
    </source>
</evidence>
<dbReference type="Gene3D" id="1.10.3210.10">
    <property type="entry name" value="Hypothetical protein af1432"/>
    <property type="match status" value="1"/>
</dbReference>
<evidence type="ECO:0000313" key="3">
    <source>
        <dbReference type="EMBL" id="PZQ77501.1"/>
    </source>
</evidence>